<dbReference type="Pfam" id="PF01636">
    <property type="entry name" value="APH"/>
    <property type="match status" value="1"/>
</dbReference>
<protein>
    <submittedName>
        <fullName evidence="2">Phosphotransferase</fullName>
    </submittedName>
</protein>
<dbReference type="RefSeq" id="WP_101536434.1">
    <property type="nucleotide sequence ID" value="NZ_MXAV01000002.1"/>
</dbReference>
<dbReference type="InterPro" id="IPR002575">
    <property type="entry name" value="Aminoglycoside_PTrfase"/>
</dbReference>
<evidence type="ECO:0000313" key="3">
    <source>
        <dbReference type="Proteomes" id="UP000234329"/>
    </source>
</evidence>
<evidence type="ECO:0000313" key="2">
    <source>
        <dbReference type="EMBL" id="PKY12232.1"/>
    </source>
</evidence>
<comment type="caution">
    <text evidence="2">The sequence shown here is derived from an EMBL/GenBank/DDBJ whole genome shotgun (WGS) entry which is preliminary data.</text>
</comment>
<dbReference type="InterPro" id="IPR011009">
    <property type="entry name" value="Kinase-like_dom_sf"/>
</dbReference>
<dbReference type="Proteomes" id="UP000234329">
    <property type="component" value="Unassembled WGS sequence"/>
</dbReference>
<dbReference type="Gene3D" id="3.90.1200.10">
    <property type="match status" value="1"/>
</dbReference>
<reference evidence="2 3" key="1">
    <citation type="submission" date="2017-03" db="EMBL/GenBank/DDBJ databases">
        <title>Draft genime sequence of the acidophilic sulfur-oxidizing bacterium Acidithiobacillus sp. SH, isolated from seawater.</title>
        <authorList>
            <person name="Sharmin S."/>
            <person name="Tokuhisa M."/>
            <person name="Kanao T."/>
            <person name="Kamimura K."/>
        </authorList>
    </citation>
    <scope>NUCLEOTIDE SEQUENCE [LARGE SCALE GENOMIC DNA]</scope>
    <source>
        <strain evidence="2 3">SH</strain>
    </source>
</reference>
<feature type="domain" description="Aminoglycoside phosphotransferase" evidence="1">
    <location>
        <begin position="38"/>
        <end position="263"/>
    </location>
</feature>
<dbReference type="EMBL" id="MXAV01000002">
    <property type="protein sequence ID" value="PKY12232.1"/>
    <property type="molecule type" value="Genomic_DNA"/>
</dbReference>
<keyword evidence="3" id="KW-1185">Reference proteome</keyword>
<name>A0A2I1DQT2_9PROT</name>
<keyword evidence="2" id="KW-0808">Transferase</keyword>
<dbReference type="AlphaFoldDB" id="A0A2I1DQT2"/>
<dbReference type="GO" id="GO:0016740">
    <property type="term" value="F:transferase activity"/>
    <property type="evidence" value="ECO:0007669"/>
    <property type="project" value="UniProtKB-KW"/>
</dbReference>
<dbReference type="InParanoid" id="A0A2I1DQT2"/>
<proteinExistence type="predicted"/>
<organism evidence="2 3">
    <name type="scientific">Acidithiobacillus marinus</name>
    <dbReference type="NCBI Taxonomy" id="187490"/>
    <lineage>
        <taxon>Bacteria</taxon>
        <taxon>Pseudomonadati</taxon>
        <taxon>Pseudomonadota</taxon>
        <taxon>Acidithiobacillia</taxon>
        <taxon>Acidithiobacillales</taxon>
        <taxon>Acidithiobacillaceae</taxon>
        <taxon>Acidithiobacillus</taxon>
    </lineage>
</organism>
<accession>A0A2I1DQT2</accession>
<dbReference type="Gene3D" id="3.30.200.20">
    <property type="entry name" value="Phosphorylase Kinase, domain 1"/>
    <property type="match status" value="1"/>
</dbReference>
<gene>
    <name evidence="2" type="ORF">B1757_00355</name>
</gene>
<dbReference type="OrthoDB" id="5288978at2"/>
<evidence type="ECO:0000259" key="1">
    <source>
        <dbReference type="Pfam" id="PF01636"/>
    </source>
</evidence>
<dbReference type="SUPFAM" id="SSF56112">
    <property type="entry name" value="Protein kinase-like (PK-like)"/>
    <property type="match status" value="1"/>
</dbReference>
<sequence length="340" mass="39236">MSQSLKSNNITAPMISAEGLTVHAAAWLRSRGVNPAQVQAIPGDASARRYWRLTGQRLFMDAPAPEDILPFLRVQRRWQNAGLPVPRILAAQLQPGFVLLEDLGNTDLKTMIDAGTHTDLWLQQSLDLIIALQRAGSADPSRPLLPCFSRQRLEDELVLFQDWYLRKHLGVTLDENERQVLQQLFGLLVDNALQQPQVWVHRDFHARNLMVQLEPQRLVMIDFQDAVTGPWTYDLASLLWDRYWDWGQDRRRGWILDFQRRLTSGSKKALPQEAFLRSVERMALQRNLKILGIFCRLAYRDGKPGYLDLLPQFRKYVLDALTEDAQLSAYLPIFVRWLEA</sequence>